<reference evidence="2 3" key="1">
    <citation type="submission" date="2019-11" db="EMBL/GenBank/DDBJ databases">
        <title>Draft Whole-Genome sequence of the marine photosynthetic bacterium Rhodovulum strictum DSM 11289.</title>
        <authorList>
            <person name="Kyndt J.A."/>
            <person name="Meyer T.E."/>
        </authorList>
    </citation>
    <scope>NUCLEOTIDE SEQUENCE [LARGE SCALE GENOMIC DNA]</scope>
    <source>
        <strain evidence="2 3">DSM 11289</strain>
    </source>
</reference>
<accession>A0A844B9D7</accession>
<dbReference type="EMBL" id="WJPO01000026">
    <property type="protein sequence ID" value="MRH22210.1"/>
    <property type="molecule type" value="Genomic_DNA"/>
</dbReference>
<proteinExistence type="predicted"/>
<organism evidence="2 3">
    <name type="scientific">Rhodovulum strictum</name>
    <dbReference type="NCBI Taxonomy" id="58314"/>
    <lineage>
        <taxon>Bacteria</taxon>
        <taxon>Pseudomonadati</taxon>
        <taxon>Pseudomonadota</taxon>
        <taxon>Alphaproteobacteria</taxon>
        <taxon>Rhodobacterales</taxon>
        <taxon>Paracoccaceae</taxon>
        <taxon>Rhodovulum</taxon>
    </lineage>
</organism>
<evidence type="ECO:0000256" key="1">
    <source>
        <dbReference type="SAM" id="MobiDB-lite"/>
    </source>
</evidence>
<name>A0A844B9D7_9RHOB</name>
<keyword evidence="3" id="KW-1185">Reference proteome</keyword>
<feature type="region of interest" description="Disordered" evidence="1">
    <location>
        <begin position="29"/>
        <end position="48"/>
    </location>
</feature>
<evidence type="ECO:0000313" key="3">
    <source>
        <dbReference type="Proteomes" id="UP000466730"/>
    </source>
</evidence>
<comment type="caution">
    <text evidence="2">The sequence shown here is derived from an EMBL/GenBank/DDBJ whole genome shotgun (WGS) entry which is preliminary data.</text>
</comment>
<dbReference type="OrthoDB" id="7508352at2"/>
<dbReference type="AlphaFoldDB" id="A0A844B9D7"/>
<gene>
    <name evidence="2" type="ORF">GH815_14565</name>
</gene>
<dbReference type="RefSeq" id="WP_153749492.1">
    <property type="nucleotide sequence ID" value="NZ_BAAADI010000040.1"/>
</dbReference>
<dbReference type="Proteomes" id="UP000466730">
    <property type="component" value="Unassembled WGS sequence"/>
</dbReference>
<protein>
    <submittedName>
        <fullName evidence="2">Uncharacterized protein</fullName>
    </submittedName>
</protein>
<sequence>MDLLIPCRSASDPRLLDLLRTTFVQPMDRAASDAPGLGPLDGSEGGARSEITERNGIWVLTVGGVWRGDYRKRAHAEAAAGQAKQERA</sequence>
<evidence type="ECO:0000313" key="2">
    <source>
        <dbReference type="EMBL" id="MRH22210.1"/>
    </source>
</evidence>